<accession>A0A1E3QNY2</accession>
<dbReference type="Proteomes" id="UP000094336">
    <property type="component" value="Unassembled WGS sequence"/>
</dbReference>
<keyword evidence="1" id="KW-0479">Metal-binding</keyword>
<evidence type="ECO:0000256" key="2">
    <source>
        <dbReference type="SAM" id="MobiDB-lite"/>
    </source>
</evidence>
<dbReference type="Gene3D" id="3.30.40.10">
    <property type="entry name" value="Zinc/RING finger domain, C3HC4 (zinc finger)"/>
    <property type="match status" value="1"/>
</dbReference>
<sequence>MNHDHLPLKSATGGYVPYTTPKAVGFRPDNALRSVMLTPPASERRKKKFSFKGLYKSLTTPAGSTNEAMVSDILTNTYRKPHQSHLNKLDLSLPIRQARPMSLPLPSPLTQTPAKASPSPHTNDSLPSPTTSSIDMLHTPVNQIYSFSPSFQGPPPIFSEPAHYLTVEEDDEWCPAPPNLPPPVKPFAYKRSLRRHKTLLTSTCCICRESLSSTLAHVLEKVLEMNCGHPAHQECFSEFVAYNAMTHPRGDSVAAMRRAIFGSCPECGRSGTPQPCVPSDEGLVDAYIAEALLTTPNVFRENKGAFQITTTNHLVPESLADPISSLAAALSTTLSTTPGPVSPRATFYPLHASLSSPRPLPTSLGISPLRRLASQTYLVPRNSPFVGHRRGSSISGVASVISSASPTRLVHSRSVSPYTRPSSVKSSLYSKMPLAVLRAKFTEELLGRTPEMKYGSLRLVDRLAASLELHGEYRPFTVMLFERCIVLVAPNCAKQTIELPVGAKIYAPSSAALKIVVDQDVCLFLRPQDDSLGTGVLEKWGIAFLDAKFVFPSEIFTSTVVLLADETGKGASQEVRTPTPKLVTVPPSELVLVLHNVRFQPDEIAVFQNILRGLLILELRVNVVAEMATFPLCLHDDVLRIGTALEYFHEQPAGATISQDLRRDIRKLVTASDKPDEVATVVFTTENYTGAPLTDTLMLQIGGHSSNSLGSWDAVMETMIRELRLEAKFDQSFESDSEDEDSSNLDKAPEWTETLDNDDDSDSDEELINQLVQKHLPLQASYNESASESDSDDELIHRIIDLNPHVECETSPSEGSAQNALTLARLCASDEARPINIRKPDSLRMGSSLTQMSLTPDVRSESELLDLGESPLRLRLETQPITMPRMAAYHYPTNKEGNQAGRGATNDWKSLFADIDRALDETRCPLDMA</sequence>
<dbReference type="SMART" id="SM00184">
    <property type="entry name" value="RING"/>
    <property type="match status" value="1"/>
</dbReference>
<evidence type="ECO:0000256" key="1">
    <source>
        <dbReference type="PROSITE-ProRule" id="PRU00175"/>
    </source>
</evidence>
<dbReference type="InterPro" id="IPR001841">
    <property type="entry name" value="Znf_RING"/>
</dbReference>
<keyword evidence="1" id="KW-0863">Zinc-finger</keyword>
<evidence type="ECO:0000259" key="3">
    <source>
        <dbReference type="PROSITE" id="PS50089"/>
    </source>
</evidence>
<dbReference type="AlphaFoldDB" id="A0A1E3QNY2"/>
<protein>
    <recommendedName>
        <fullName evidence="3">RING-type domain-containing protein</fullName>
    </recommendedName>
</protein>
<feature type="region of interest" description="Disordered" evidence="2">
    <location>
        <begin position="731"/>
        <end position="764"/>
    </location>
</feature>
<dbReference type="OrthoDB" id="299997at2759"/>
<name>A0A1E3QNY2_9ASCO</name>
<dbReference type="RefSeq" id="XP_018984120.1">
    <property type="nucleotide sequence ID" value="XM_019127248.1"/>
</dbReference>
<feature type="compositionally biased region" description="Polar residues" evidence="2">
    <location>
        <begin position="110"/>
        <end position="134"/>
    </location>
</feature>
<dbReference type="InterPro" id="IPR013083">
    <property type="entry name" value="Znf_RING/FYVE/PHD"/>
</dbReference>
<dbReference type="PROSITE" id="PS50089">
    <property type="entry name" value="ZF_RING_2"/>
    <property type="match status" value="1"/>
</dbReference>
<organism evidence="4 5">
    <name type="scientific">Babjeviella inositovora NRRL Y-12698</name>
    <dbReference type="NCBI Taxonomy" id="984486"/>
    <lineage>
        <taxon>Eukaryota</taxon>
        <taxon>Fungi</taxon>
        <taxon>Dikarya</taxon>
        <taxon>Ascomycota</taxon>
        <taxon>Saccharomycotina</taxon>
        <taxon>Pichiomycetes</taxon>
        <taxon>Serinales incertae sedis</taxon>
        <taxon>Babjeviella</taxon>
    </lineage>
</organism>
<evidence type="ECO:0000313" key="4">
    <source>
        <dbReference type="EMBL" id="ODQ78792.1"/>
    </source>
</evidence>
<dbReference type="STRING" id="984486.A0A1E3QNY2"/>
<dbReference type="GeneID" id="30145101"/>
<feature type="compositionally biased region" description="Acidic residues" evidence="2">
    <location>
        <begin position="733"/>
        <end position="743"/>
    </location>
</feature>
<gene>
    <name evidence="4" type="ORF">BABINDRAFT_153092</name>
</gene>
<feature type="domain" description="RING-type" evidence="3">
    <location>
        <begin position="204"/>
        <end position="267"/>
    </location>
</feature>
<dbReference type="GO" id="GO:0008270">
    <property type="term" value="F:zinc ion binding"/>
    <property type="evidence" value="ECO:0007669"/>
    <property type="project" value="UniProtKB-KW"/>
</dbReference>
<dbReference type="EMBL" id="KV454434">
    <property type="protein sequence ID" value="ODQ78792.1"/>
    <property type="molecule type" value="Genomic_DNA"/>
</dbReference>
<proteinExistence type="predicted"/>
<keyword evidence="5" id="KW-1185">Reference proteome</keyword>
<feature type="compositionally biased region" description="Acidic residues" evidence="2">
    <location>
        <begin position="753"/>
        <end position="764"/>
    </location>
</feature>
<reference evidence="5" key="1">
    <citation type="submission" date="2016-05" db="EMBL/GenBank/DDBJ databases">
        <title>Comparative genomics of biotechnologically important yeasts.</title>
        <authorList>
            <consortium name="DOE Joint Genome Institute"/>
            <person name="Riley R."/>
            <person name="Haridas S."/>
            <person name="Wolfe K.H."/>
            <person name="Lopes M.R."/>
            <person name="Hittinger C.T."/>
            <person name="Goker M."/>
            <person name="Salamov A."/>
            <person name="Wisecaver J."/>
            <person name="Long T.M."/>
            <person name="Aerts A.L."/>
            <person name="Barry K."/>
            <person name="Choi C."/>
            <person name="Clum A."/>
            <person name="Coughlan A.Y."/>
            <person name="Deshpande S."/>
            <person name="Douglass A.P."/>
            <person name="Hanson S.J."/>
            <person name="Klenk H.-P."/>
            <person name="Labutti K."/>
            <person name="Lapidus A."/>
            <person name="Lindquist E."/>
            <person name="Lipzen A."/>
            <person name="Meier-Kolthoff J.P."/>
            <person name="Ohm R.A."/>
            <person name="Otillar R.P."/>
            <person name="Pangilinan J."/>
            <person name="Peng Y."/>
            <person name="Rokas A."/>
            <person name="Rosa C.A."/>
            <person name="Scheuner C."/>
            <person name="Sibirny A.A."/>
            <person name="Slot J.C."/>
            <person name="Stielow J.B."/>
            <person name="Sun H."/>
            <person name="Kurtzman C.P."/>
            <person name="Blackwell M."/>
            <person name="Grigoriev I.V."/>
            <person name="Jeffries T.W."/>
        </authorList>
    </citation>
    <scope>NUCLEOTIDE SEQUENCE [LARGE SCALE GENOMIC DNA]</scope>
    <source>
        <strain evidence="5">NRRL Y-12698</strain>
    </source>
</reference>
<feature type="region of interest" description="Disordered" evidence="2">
    <location>
        <begin position="100"/>
        <end position="134"/>
    </location>
</feature>
<keyword evidence="1" id="KW-0862">Zinc</keyword>
<evidence type="ECO:0000313" key="5">
    <source>
        <dbReference type="Proteomes" id="UP000094336"/>
    </source>
</evidence>
<dbReference type="SUPFAM" id="SSF57850">
    <property type="entry name" value="RING/U-box"/>
    <property type="match status" value="1"/>
</dbReference>